<dbReference type="Gene3D" id="1.25.40.10">
    <property type="entry name" value="Tetratricopeptide repeat domain"/>
    <property type="match status" value="3"/>
</dbReference>
<dbReference type="PANTHER" id="PTHR12558:SF13">
    <property type="entry name" value="CELL DIVISION CYCLE PROTEIN 27 HOMOLOG"/>
    <property type="match status" value="1"/>
</dbReference>
<dbReference type="EMBL" id="JAQGEF010000006">
    <property type="protein sequence ID" value="MDA3614454.1"/>
    <property type="molecule type" value="Genomic_DNA"/>
</dbReference>
<accession>A0ABT4UHY7</accession>
<reference evidence="2 3" key="1">
    <citation type="submission" date="2022-12" db="EMBL/GenBank/DDBJ databases">
        <title>Chitinophagaceae gen. sp. nov., a new member of the family Chitinophagaceae, isolated from soil in a chemical factory.</title>
        <authorList>
            <person name="Ke Z."/>
        </authorList>
    </citation>
    <scope>NUCLEOTIDE SEQUENCE [LARGE SCALE GENOMIC DNA]</scope>
    <source>
        <strain evidence="2 3">LY-5</strain>
    </source>
</reference>
<evidence type="ECO:0000313" key="3">
    <source>
        <dbReference type="Proteomes" id="UP001210231"/>
    </source>
</evidence>
<evidence type="ECO:0000256" key="1">
    <source>
        <dbReference type="PROSITE-ProRule" id="PRU00339"/>
    </source>
</evidence>
<dbReference type="SMART" id="SM00028">
    <property type="entry name" value="TPR"/>
    <property type="match status" value="7"/>
</dbReference>
<keyword evidence="1" id="KW-0802">TPR repeat</keyword>
<dbReference type="Proteomes" id="UP001210231">
    <property type="component" value="Unassembled WGS sequence"/>
</dbReference>
<dbReference type="PANTHER" id="PTHR12558">
    <property type="entry name" value="CELL DIVISION CYCLE 16,23,27"/>
    <property type="match status" value="1"/>
</dbReference>
<sequence>MNMYEDDDYKEDITILLEKYQQLKLKRGNPFIAEDEFEILFNHFNSLGQKNPAAELIERALEIYPFASNLLFCKAEVFLQRRKPKQALEILDHLLADNGLVDDFALMKIECLLELKETAEVDTIVSEYIDTNEQEDTIEFLFALADIYDDYNFCQKVYDTLEQILKMEPSNEEALIKICFWTDYTNSGEKSIALHSAIIDEHPYSDLAWFNLGAAYQGLKLYEKAIDAYEYALVINEQMDLAHRNMADAYLRLKKYKEAGDSLIKVIELGKAEDVIFEAVGYCYQKLKNLKLARLYYNKSAQLTPSDCHIYYKIAKTYATEKRWDNAIEFVQKALDISPAQADYNHFMGECKLAQGKTQEAQDSFGLALLKRPKNLSTHEMFVKCLLLNKHYDHAITQLRISAVKIGTKPILFYYMAVANLGMKNIKAAGEFFIKGFQLNPRLYKRVLADFNEISVLKDQKDLGDKKIKS</sequence>
<name>A0ABT4UHY7_9BACT</name>
<gene>
    <name evidence="2" type="ORF">O3P16_06515</name>
</gene>
<dbReference type="InterPro" id="IPR019734">
    <property type="entry name" value="TPR_rpt"/>
</dbReference>
<dbReference type="SUPFAM" id="SSF48452">
    <property type="entry name" value="TPR-like"/>
    <property type="match status" value="2"/>
</dbReference>
<feature type="repeat" description="TPR" evidence="1">
    <location>
        <begin position="308"/>
        <end position="341"/>
    </location>
</feature>
<feature type="repeat" description="TPR" evidence="1">
    <location>
        <begin position="206"/>
        <end position="239"/>
    </location>
</feature>
<dbReference type="PROSITE" id="PS50005">
    <property type="entry name" value="TPR"/>
    <property type="match status" value="2"/>
</dbReference>
<dbReference type="Pfam" id="PF00515">
    <property type="entry name" value="TPR_1"/>
    <property type="match status" value="1"/>
</dbReference>
<dbReference type="RefSeq" id="WP_407030781.1">
    <property type="nucleotide sequence ID" value="NZ_JAQGEF010000006.1"/>
</dbReference>
<keyword evidence="3" id="KW-1185">Reference proteome</keyword>
<protein>
    <recommendedName>
        <fullName evidence="4">Tetratricopeptide repeat protein</fullName>
    </recommendedName>
</protein>
<evidence type="ECO:0008006" key="4">
    <source>
        <dbReference type="Google" id="ProtNLM"/>
    </source>
</evidence>
<organism evidence="2 3">
    <name type="scientific">Polluticaenibacter yanchengensis</name>
    <dbReference type="NCBI Taxonomy" id="3014562"/>
    <lineage>
        <taxon>Bacteria</taxon>
        <taxon>Pseudomonadati</taxon>
        <taxon>Bacteroidota</taxon>
        <taxon>Chitinophagia</taxon>
        <taxon>Chitinophagales</taxon>
        <taxon>Chitinophagaceae</taxon>
        <taxon>Polluticaenibacter</taxon>
    </lineage>
</organism>
<dbReference type="InterPro" id="IPR011990">
    <property type="entry name" value="TPR-like_helical_dom_sf"/>
</dbReference>
<proteinExistence type="predicted"/>
<dbReference type="Pfam" id="PF13181">
    <property type="entry name" value="TPR_8"/>
    <property type="match status" value="3"/>
</dbReference>
<comment type="caution">
    <text evidence="2">The sequence shown here is derived from an EMBL/GenBank/DDBJ whole genome shotgun (WGS) entry which is preliminary data.</text>
</comment>
<evidence type="ECO:0000313" key="2">
    <source>
        <dbReference type="EMBL" id="MDA3614454.1"/>
    </source>
</evidence>